<accession>Q0D430</accession>
<reference evidence="2 3" key="1">
    <citation type="journal article" date="2005" name="Nature">
        <title>The map-based sequence of the rice genome.</title>
        <authorList>
            <consortium name="International rice genome sequencing project (IRGSP)"/>
            <person name="Matsumoto T."/>
            <person name="Wu J."/>
            <person name="Kanamori H."/>
            <person name="Katayose Y."/>
            <person name="Fujisawa M."/>
            <person name="Namiki N."/>
            <person name="Mizuno H."/>
            <person name="Yamamoto K."/>
            <person name="Antonio B.A."/>
            <person name="Baba T."/>
            <person name="Sakata K."/>
            <person name="Nagamura Y."/>
            <person name="Aoki H."/>
            <person name="Arikawa K."/>
            <person name="Arita K."/>
            <person name="Bito T."/>
            <person name="Chiden Y."/>
            <person name="Fujitsuka N."/>
            <person name="Fukunaka R."/>
            <person name="Hamada M."/>
            <person name="Harada C."/>
            <person name="Hayashi A."/>
            <person name="Hijishita S."/>
            <person name="Honda M."/>
            <person name="Hosokawa S."/>
            <person name="Ichikawa Y."/>
            <person name="Idonuma A."/>
            <person name="Iijima M."/>
            <person name="Ikeda M."/>
            <person name="Ikeno M."/>
            <person name="Ito K."/>
            <person name="Ito S."/>
            <person name="Ito T."/>
            <person name="Ito Y."/>
            <person name="Ito Y."/>
            <person name="Iwabuchi A."/>
            <person name="Kamiya K."/>
            <person name="Karasawa W."/>
            <person name="Kurita K."/>
            <person name="Katagiri S."/>
            <person name="Kikuta A."/>
            <person name="Kobayashi H."/>
            <person name="Kobayashi N."/>
            <person name="Machita K."/>
            <person name="Maehara T."/>
            <person name="Masukawa M."/>
            <person name="Mizubayashi T."/>
            <person name="Mukai Y."/>
            <person name="Nagasaki H."/>
            <person name="Nagata Y."/>
            <person name="Naito S."/>
            <person name="Nakashima M."/>
            <person name="Nakama Y."/>
            <person name="Nakamichi Y."/>
            <person name="Nakamura M."/>
            <person name="Meguro A."/>
            <person name="Negishi M."/>
            <person name="Ohta I."/>
            <person name="Ohta T."/>
            <person name="Okamoto M."/>
            <person name="Ono N."/>
            <person name="Saji S."/>
            <person name="Sakaguchi M."/>
            <person name="Sakai K."/>
            <person name="Shibata M."/>
            <person name="Shimokawa T."/>
            <person name="Song J."/>
            <person name="Takazaki Y."/>
            <person name="Terasawa K."/>
            <person name="Tsugane M."/>
            <person name="Tsuji K."/>
            <person name="Ueda S."/>
            <person name="Waki K."/>
            <person name="Yamagata H."/>
            <person name="Yamamoto M."/>
            <person name="Yamamoto S."/>
            <person name="Yamane H."/>
            <person name="Yoshiki S."/>
            <person name="Yoshihara R."/>
            <person name="Yukawa K."/>
            <person name="Zhong H."/>
            <person name="Yano M."/>
            <person name="Yuan Q."/>
            <person name="Ouyang S."/>
            <person name="Liu J."/>
            <person name="Jones K.M."/>
            <person name="Gansberger K."/>
            <person name="Moffat K."/>
            <person name="Hill J."/>
            <person name="Bera J."/>
            <person name="Fadrosh D."/>
            <person name="Jin S."/>
            <person name="Johri S."/>
            <person name="Kim M."/>
            <person name="Overton L."/>
            <person name="Reardon M."/>
            <person name="Tsitrin T."/>
            <person name="Vuong H."/>
            <person name="Weaver B."/>
            <person name="Ciecko A."/>
            <person name="Tallon L."/>
            <person name="Jackson J."/>
            <person name="Pai G."/>
            <person name="Aken S.V."/>
            <person name="Utterback T."/>
            <person name="Reidmuller S."/>
            <person name="Feldblyum T."/>
            <person name="Hsiao J."/>
            <person name="Zismann V."/>
            <person name="Iobst S."/>
            <person name="de Vazeille A.R."/>
            <person name="Buell C.R."/>
            <person name="Ying K."/>
            <person name="Li Y."/>
            <person name="Lu T."/>
            <person name="Huang Y."/>
            <person name="Zhao Q."/>
            <person name="Feng Q."/>
            <person name="Zhang L."/>
            <person name="Zhu J."/>
            <person name="Weng Q."/>
            <person name="Mu J."/>
            <person name="Lu Y."/>
            <person name="Fan D."/>
            <person name="Liu Y."/>
            <person name="Guan J."/>
            <person name="Zhang Y."/>
            <person name="Yu S."/>
            <person name="Liu X."/>
            <person name="Zhang Y."/>
            <person name="Hong G."/>
            <person name="Han B."/>
            <person name="Choisne N."/>
            <person name="Demange N."/>
            <person name="Orjeda G."/>
            <person name="Samain S."/>
            <person name="Cattolico L."/>
            <person name="Pelletier E."/>
            <person name="Couloux A."/>
            <person name="Segurens B."/>
            <person name="Wincker P."/>
            <person name="D'Hont A."/>
            <person name="Scarpelli C."/>
            <person name="Weissenbach J."/>
            <person name="Salanoubat M."/>
            <person name="Quetier F."/>
            <person name="Yu Y."/>
            <person name="Kim H.R."/>
            <person name="Rambo T."/>
            <person name="Currie J."/>
            <person name="Collura K."/>
            <person name="Luo M."/>
            <person name="Yang T."/>
            <person name="Ammiraju J.S.S."/>
            <person name="Engler F."/>
            <person name="Soderlund C."/>
            <person name="Wing R.A."/>
            <person name="Palmer L.E."/>
            <person name="de la Bastide M."/>
            <person name="Spiegel L."/>
            <person name="Nascimento L."/>
            <person name="Zutavern T."/>
            <person name="O'Shaughnessy A."/>
            <person name="Dike S."/>
            <person name="Dedhia N."/>
            <person name="Preston R."/>
            <person name="Balija V."/>
            <person name="McCombie W.R."/>
            <person name="Chow T."/>
            <person name="Chen H."/>
            <person name="Chung M."/>
            <person name="Chen C."/>
            <person name="Shaw J."/>
            <person name="Wu H."/>
            <person name="Hsiao K."/>
            <person name="Chao Y."/>
            <person name="Chu M."/>
            <person name="Cheng C."/>
            <person name="Hour A."/>
            <person name="Lee P."/>
            <person name="Lin S."/>
            <person name="Lin Y."/>
            <person name="Liou J."/>
            <person name="Liu S."/>
            <person name="Hsing Y."/>
            <person name="Raghuvanshi S."/>
            <person name="Mohanty A."/>
            <person name="Bharti A.K."/>
            <person name="Gaur A."/>
            <person name="Gupta V."/>
            <person name="Kumar D."/>
            <person name="Ravi V."/>
            <person name="Vij S."/>
            <person name="Kapur A."/>
            <person name="Khurana P."/>
            <person name="Khurana P."/>
            <person name="Khurana J.P."/>
            <person name="Tyagi A.K."/>
            <person name="Gaikwad K."/>
            <person name="Singh A."/>
            <person name="Dalal V."/>
            <person name="Srivastava S."/>
            <person name="Dixit A."/>
            <person name="Pal A.K."/>
            <person name="Ghazi I.A."/>
            <person name="Yadav M."/>
            <person name="Pandit A."/>
            <person name="Bhargava A."/>
            <person name="Sureshbabu K."/>
            <person name="Batra K."/>
            <person name="Sharma T.R."/>
            <person name="Mohapatra T."/>
            <person name="Singh N.K."/>
            <person name="Messing J."/>
            <person name="Nelson A.B."/>
            <person name="Fuks G."/>
            <person name="Kavchok S."/>
            <person name="Keizer G."/>
            <person name="Linton E."/>
            <person name="Llaca V."/>
            <person name="Song R."/>
            <person name="Tanyolac B."/>
            <person name="Young S."/>
            <person name="Ho-Il K."/>
            <person name="Hahn J.H."/>
            <person name="Sangsakoo G."/>
            <person name="Vanavichit A."/>
            <person name="de Mattos Luiz.A.T."/>
            <person name="Zimmer P.D."/>
            <person name="Malone G."/>
            <person name="Dellagostin O."/>
            <person name="de Oliveira A.C."/>
            <person name="Bevan M."/>
            <person name="Bancroft I."/>
            <person name="Minx P."/>
            <person name="Cordum H."/>
            <person name="Wilson R."/>
            <person name="Cheng Z."/>
            <person name="Jin W."/>
            <person name="Jiang J."/>
            <person name="Leong S.A."/>
            <person name="Iwama H."/>
            <person name="Gojobori T."/>
            <person name="Itoh T."/>
            <person name="Niimura Y."/>
            <person name="Fujii Y."/>
            <person name="Habara T."/>
            <person name="Sakai H."/>
            <person name="Sato Y."/>
            <person name="Wilson G."/>
            <person name="Kumar K."/>
            <person name="McCouch S."/>
            <person name="Juretic N."/>
            <person name="Hoen D."/>
            <person name="Wright S."/>
            <person name="Bruskiewich R."/>
            <person name="Bureau T."/>
            <person name="Miyao A."/>
            <person name="Hirochika H."/>
            <person name="Nishikawa T."/>
            <person name="Kadowaki K."/>
            <person name="Sugiura M."/>
            <person name="Burr B."/>
            <person name="Sasaki T."/>
        </authorList>
    </citation>
    <scope>NUCLEOTIDE SEQUENCE [LARGE SCALE GENOMIC DNA]</scope>
    <source>
        <strain evidence="3">cv. Nipponbare</strain>
    </source>
</reference>
<evidence type="ECO:0000313" key="3">
    <source>
        <dbReference type="Proteomes" id="UP000000763"/>
    </source>
</evidence>
<dbReference type="AlphaFoldDB" id="Q0D430"/>
<evidence type="ECO:0000313" key="2">
    <source>
        <dbReference type="EMBL" id="BAF22393.1"/>
    </source>
</evidence>
<dbReference type="EMBL" id="AP008213">
    <property type="protein sequence ID" value="BAF22393.1"/>
    <property type="molecule type" value="Genomic_DNA"/>
</dbReference>
<reference evidence="3" key="2">
    <citation type="journal article" date="2008" name="Nucleic Acids Res.">
        <title>The rice annotation project database (RAP-DB): 2008 update.</title>
        <authorList>
            <consortium name="The rice annotation project (RAP)"/>
        </authorList>
    </citation>
    <scope>GENOME REANNOTATION</scope>
    <source>
        <strain evidence="3">cv. Nipponbare</strain>
    </source>
</reference>
<organism evidence="2 3">
    <name type="scientific">Oryza sativa subsp. japonica</name>
    <name type="common">Rice</name>
    <dbReference type="NCBI Taxonomy" id="39947"/>
    <lineage>
        <taxon>Eukaryota</taxon>
        <taxon>Viridiplantae</taxon>
        <taxon>Streptophyta</taxon>
        <taxon>Embryophyta</taxon>
        <taxon>Tracheophyta</taxon>
        <taxon>Spermatophyta</taxon>
        <taxon>Magnoliopsida</taxon>
        <taxon>Liliopsida</taxon>
        <taxon>Poales</taxon>
        <taxon>Poaceae</taxon>
        <taxon>BOP clade</taxon>
        <taxon>Oryzoideae</taxon>
        <taxon>Oryzeae</taxon>
        <taxon>Oryzinae</taxon>
        <taxon>Oryza</taxon>
        <taxon>Oryza sativa</taxon>
    </lineage>
</organism>
<evidence type="ECO:0000256" key="1">
    <source>
        <dbReference type="SAM" id="MobiDB-lite"/>
    </source>
</evidence>
<feature type="region of interest" description="Disordered" evidence="1">
    <location>
        <begin position="1"/>
        <end position="20"/>
    </location>
</feature>
<dbReference type="KEGG" id="dosa:Os07g0649400"/>
<name>Q0D430_ORYSJ</name>
<proteinExistence type="predicted"/>
<feature type="non-terminal residue" evidence="2">
    <location>
        <position position="1"/>
    </location>
</feature>
<sequence>SLTAPLGPRPARGGAAGHGALAAAEESELGMASSSPGFVSTFSESELCTCVCFSFLKRLFQPFQASSLHPC</sequence>
<gene>
    <name evidence="2" type="ordered locus">Os07g0649400</name>
</gene>
<protein>
    <submittedName>
        <fullName evidence="2">Os07g0649400 protein</fullName>
    </submittedName>
</protein>
<dbReference type="Proteomes" id="UP000000763">
    <property type="component" value="Chromosome 7"/>
</dbReference>